<dbReference type="HOGENOM" id="CLU_2544792_0_0_1"/>
<proteinExistence type="predicted"/>
<protein>
    <submittedName>
        <fullName evidence="1">Uncharacterized protein</fullName>
    </submittedName>
</protein>
<dbReference type="AlphaFoldDB" id="K1PN55"/>
<gene>
    <name evidence="1" type="ORF">CGI_10000039</name>
</gene>
<sequence length="83" mass="9808">MQWENVIADAYTQRLKRDRENSMETKVFEISERVENIAGRISETQSSKDIVHHLDRRMDSMEEKVQKAKHFIDSSVLERGKKS</sequence>
<dbReference type="EMBL" id="JH821019">
    <property type="protein sequence ID" value="EKC17925.1"/>
    <property type="molecule type" value="Genomic_DNA"/>
</dbReference>
<dbReference type="InParanoid" id="K1PN55"/>
<organism evidence="1">
    <name type="scientific">Magallana gigas</name>
    <name type="common">Pacific oyster</name>
    <name type="synonym">Crassostrea gigas</name>
    <dbReference type="NCBI Taxonomy" id="29159"/>
    <lineage>
        <taxon>Eukaryota</taxon>
        <taxon>Metazoa</taxon>
        <taxon>Spiralia</taxon>
        <taxon>Lophotrochozoa</taxon>
        <taxon>Mollusca</taxon>
        <taxon>Bivalvia</taxon>
        <taxon>Autobranchia</taxon>
        <taxon>Pteriomorphia</taxon>
        <taxon>Ostreida</taxon>
        <taxon>Ostreoidea</taxon>
        <taxon>Ostreidae</taxon>
        <taxon>Magallana</taxon>
    </lineage>
</organism>
<evidence type="ECO:0000313" key="1">
    <source>
        <dbReference type="EMBL" id="EKC17925.1"/>
    </source>
</evidence>
<reference evidence="1" key="1">
    <citation type="journal article" date="2012" name="Nature">
        <title>The oyster genome reveals stress adaptation and complexity of shell formation.</title>
        <authorList>
            <person name="Zhang G."/>
            <person name="Fang X."/>
            <person name="Guo X."/>
            <person name="Li L."/>
            <person name="Luo R."/>
            <person name="Xu F."/>
            <person name="Yang P."/>
            <person name="Zhang L."/>
            <person name="Wang X."/>
            <person name="Qi H."/>
            <person name="Xiong Z."/>
            <person name="Que H."/>
            <person name="Xie Y."/>
            <person name="Holland P.W."/>
            <person name="Paps J."/>
            <person name="Zhu Y."/>
            <person name="Wu F."/>
            <person name="Chen Y."/>
            <person name="Wang J."/>
            <person name="Peng C."/>
            <person name="Meng J."/>
            <person name="Yang L."/>
            <person name="Liu J."/>
            <person name="Wen B."/>
            <person name="Zhang N."/>
            <person name="Huang Z."/>
            <person name="Zhu Q."/>
            <person name="Feng Y."/>
            <person name="Mount A."/>
            <person name="Hedgecock D."/>
            <person name="Xu Z."/>
            <person name="Liu Y."/>
            <person name="Domazet-Loso T."/>
            <person name="Du Y."/>
            <person name="Sun X."/>
            <person name="Zhang S."/>
            <person name="Liu B."/>
            <person name="Cheng P."/>
            <person name="Jiang X."/>
            <person name="Li J."/>
            <person name="Fan D."/>
            <person name="Wang W."/>
            <person name="Fu W."/>
            <person name="Wang T."/>
            <person name="Wang B."/>
            <person name="Zhang J."/>
            <person name="Peng Z."/>
            <person name="Li Y."/>
            <person name="Li N."/>
            <person name="Wang J."/>
            <person name="Chen M."/>
            <person name="He Y."/>
            <person name="Tan F."/>
            <person name="Song X."/>
            <person name="Zheng Q."/>
            <person name="Huang R."/>
            <person name="Yang H."/>
            <person name="Du X."/>
            <person name="Chen L."/>
            <person name="Yang M."/>
            <person name="Gaffney P.M."/>
            <person name="Wang S."/>
            <person name="Luo L."/>
            <person name="She Z."/>
            <person name="Ming Y."/>
            <person name="Huang W."/>
            <person name="Zhang S."/>
            <person name="Huang B."/>
            <person name="Zhang Y."/>
            <person name="Qu T."/>
            <person name="Ni P."/>
            <person name="Miao G."/>
            <person name="Wang J."/>
            <person name="Wang Q."/>
            <person name="Steinberg C.E."/>
            <person name="Wang H."/>
            <person name="Li N."/>
            <person name="Qian L."/>
            <person name="Zhang G."/>
            <person name="Li Y."/>
            <person name="Yang H."/>
            <person name="Liu X."/>
            <person name="Wang J."/>
            <person name="Yin Y."/>
            <person name="Wang J."/>
        </authorList>
    </citation>
    <scope>NUCLEOTIDE SEQUENCE [LARGE SCALE GENOMIC DNA]</scope>
    <source>
        <strain evidence="1">05x7-T-G4-1.051#20</strain>
    </source>
</reference>
<name>K1PN55_MAGGI</name>
<accession>K1PN55</accession>